<name>A0ABN9T2G1_9DINO</name>
<evidence type="ECO:0000313" key="3">
    <source>
        <dbReference type="Proteomes" id="UP001189429"/>
    </source>
</evidence>
<dbReference type="Proteomes" id="UP001189429">
    <property type="component" value="Unassembled WGS sequence"/>
</dbReference>
<comment type="caution">
    <text evidence="2">The sequence shown here is derived from an EMBL/GenBank/DDBJ whole genome shotgun (WGS) entry which is preliminary data.</text>
</comment>
<sequence>MRIWDRNGDEDEDGPQERPNYARKATRALHAFRRTDATRCGSGVDGTARRPQEHGTKGREGAGEEGREGGRSGRGRNAECEPVLEPTMSSISGRNGPP</sequence>
<organism evidence="2 3">
    <name type="scientific">Prorocentrum cordatum</name>
    <dbReference type="NCBI Taxonomy" id="2364126"/>
    <lineage>
        <taxon>Eukaryota</taxon>
        <taxon>Sar</taxon>
        <taxon>Alveolata</taxon>
        <taxon>Dinophyceae</taxon>
        <taxon>Prorocentrales</taxon>
        <taxon>Prorocentraceae</taxon>
        <taxon>Prorocentrum</taxon>
    </lineage>
</organism>
<feature type="region of interest" description="Disordered" evidence="1">
    <location>
        <begin position="1"/>
        <end position="98"/>
    </location>
</feature>
<accession>A0ABN9T2G1</accession>
<dbReference type="EMBL" id="CAUYUJ010014275">
    <property type="protein sequence ID" value="CAK0839166.1"/>
    <property type="molecule type" value="Genomic_DNA"/>
</dbReference>
<keyword evidence="3" id="KW-1185">Reference proteome</keyword>
<feature type="compositionally biased region" description="Polar residues" evidence="1">
    <location>
        <begin position="87"/>
        <end position="98"/>
    </location>
</feature>
<proteinExistence type="predicted"/>
<gene>
    <name evidence="2" type="ORF">PCOR1329_LOCUS34914</name>
</gene>
<reference evidence="2" key="1">
    <citation type="submission" date="2023-10" db="EMBL/GenBank/DDBJ databases">
        <authorList>
            <person name="Chen Y."/>
            <person name="Shah S."/>
            <person name="Dougan E. K."/>
            <person name="Thang M."/>
            <person name="Chan C."/>
        </authorList>
    </citation>
    <scope>NUCLEOTIDE SEQUENCE [LARGE SCALE GENOMIC DNA]</scope>
</reference>
<feature type="compositionally biased region" description="Basic and acidic residues" evidence="1">
    <location>
        <begin position="47"/>
        <end position="79"/>
    </location>
</feature>
<protein>
    <submittedName>
        <fullName evidence="2">Uncharacterized protein</fullName>
    </submittedName>
</protein>
<evidence type="ECO:0000256" key="1">
    <source>
        <dbReference type="SAM" id="MobiDB-lite"/>
    </source>
</evidence>
<evidence type="ECO:0000313" key="2">
    <source>
        <dbReference type="EMBL" id="CAK0839166.1"/>
    </source>
</evidence>